<dbReference type="EMBL" id="JACSPV010000050">
    <property type="protein sequence ID" value="MBD8007204.1"/>
    <property type="molecule type" value="Genomic_DNA"/>
</dbReference>
<dbReference type="Gene3D" id="3.40.50.1970">
    <property type="match status" value="1"/>
</dbReference>
<dbReference type="InterPro" id="IPR001670">
    <property type="entry name" value="ADH_Fe/GldA"/>
</dbReference>
<dbReference type="PROSITE" id="PS00913">
    <property type="entry name" value="ADH_IRON_1"/>
    <property type="match status" value="1"/>
</dbReference>
<dbReference type="PANTHER" id="PTHR11496">
    <property type="entry name" value="ALCOHOL DEHYDROGENASE"/>
    <property type="match status" value="1"/>
</dbReference>
<evidence type="ECO:0000313" key="7">
    <source>
        <dbReference type="Proteomes" id="UP000648182"/>
    </source>
</evidence>
<keyword evidence="3" id="KW-0520">NAD</keyword>
<evidence type="ECO:0000256" key="3">
    <source>
        <dbReference type="ARBA" id="ARBA00023027"/>
    </source>
</evidence>
<dbReference type="PANTHER" id="PTHR11496:SF102">
    <property type="entry name" value="ALCOHOL DEHYDROGENASE 4"/>
    <property type="match status" value="1"/>
</dbReference>
<feature type="domain" description="Fe-containing alcohol dehydrogenase-like C-terminal" evidence="5">
    <location>
        <begin position="189"/>
        <end position="384"/>
    </location>
</feature>
<dbReference type="SUPFAM" id="SSF56796">
    <property type="entry name" value="Dehydroquinate synthase-like"/>
    <property type="match status" value="1"/>
</dbReference>
<accession>A0ABR8VQZ2</accession>
<organism evidence="6 7">
    <name type="scientific">Bacillus norwichensis</name>
    <dbReference type="NCBI Taxonomy" id="2762217"/>
    <lineage>
        <taxon>Bacteria</taxon>
        <taxon>Bacillati</taxon>
        <taxon>Bacillota</taxon>
        <taxon>Bacilli</taxon>
        <taxon>Bacillales</taxon>
        <taxon>Bacillaceae</taxon>
        <taxon>Bacillus</taxon>
    </lineage>
</organism>
<dbReference type="CDD" id="cd08551">
    <property type="entry name" value="Fe-ADH"/>
    <property type="match status" value="1"/>
</dbReference>
<protein>
    <submittedName>
        <fullName evidence="6">Iron-containing alcohol dehydrogenase</fullName>
    </submittedName>
</protein>
<evidence type="ECO:0000259" key="4">
    <source>
        <dbReference type="Pfam" id="PF00465"/>
    </source>
</evidence>
<dbReference type="InterPro" id="IPR018211">
    <property type="entry name" value="ADH_Fe_CS"/>
</dbReference>
<dbReference type="InterPro" id="IPR056798">
    <property type="entry name" value="ADH_Fe_C"/>
</dbReference>
<dbReference type="InterPro" id="IPR039697">
    <property type="entry name" value="Alcohol_dehydrogenase_Fe"/>
</dbReference>
<feature type="domain" description="Alcohol dehydrogenase iron-type/glycerol dehydrogenase GldA" evidence="4">
    <location>
        <begin position="10"/>
        <end position="178"/>
    </location>
</feature>
<dbReference type="Pfam" id="PF00465">
    <property type="entry name" value="Fe-ADH"/>
    <property type="match status" value="1"/>
</dbReference>
<dbReference type="Pfam" id="PF25137">
    <property type="entry name" value="ADH_Fe_C"/>
    <property type="match status" value="1"/>
</dbReference>
<keyword evidence="2" id="KW-0560">Oxidoreductase</keyword>
<comment type="caution">
    <text evidence="6">The sequence shown here is derived from an EMBL/GenBank/DDBJ whole genome shotgun (WGS) entry which is preliminary data.</text>
</comment>
<evidence type="ECO:0000256" key="1">
    <source>
        <dbReference type="ARBA" id="ARBA00007358"/>
    </source>
</evidence>
<gene>
    <name evidence="6" type="ORF">H9631_19255</name>
</gene>
<proteinExistence type="inferred from homology"/>
<reference evidence="6 7" key="1">
    <citation type="submission" date="2020-08" db="EMBL/GenBank/DDBJ databases">
        <title>A Genomic Blueprint of the Chicken Gut Microbiome.</title>
        <authorList>
            <person name="Gilroy R."/>
            <person name="Ravi A."/>
            <person name="Getino M."/>
            <person name="Pursley I."/>
            <person name="Horton D.L."/>
            <person name="Alikhan N.-F."/>
            <person name="Baker D."/>
            <person name="Gharbi K."/>
            <person name="Hall N."/>
            <person name="Watson M."/>
            <person name="Adriaenssens E.M."/>
            <person name="Foster-Nyarko E."/>
            <person name="Jarju S."/>
            <person name="Secka A."/>
            <person name="Antonio M."/>
            <person name="Oren A."/>
            <person name="Chaudhuri R."/>
            <person name="La Ragione R.M."/>
            <person name="Hildebrand F."/>
            <person name="Pallen M.J."/>
        </authorList>
    </citation>
    <scope>NUCLEOTIDE SEQUENCE [LARGE SCALE GENOMIC DNA]</scope>
    <source>
        <strain evidence="6 7">Sa1BUA2</strain>
    </source>
</reference>
<name>A0ABR8VQZ2_9BACI</name>
<evidence type="ECO:0000256" key="2">
    <source>
        <dbReference type="ARBA" id="ARBA00023002"/>
    </source>
</evidence>
<sequence length="393" mass="42511">MLWNFKFNVPTSIEFGNGKVKLVGEFAKKLGGQKVLIVTDKGLANTGILDKVIDPLKEKNIDFLVYDEVKPNPRDVDCQKAYEQVKEEGIDVLIGLGGGSSMDTAKAIGTLLTHGGTLSERYGTDKLERDITPLICIPTTAGTGSEVTSYSVITDTNIKDKMLLFDLRLSPKVALVDPELTLSLPKSITAATGMDALTHAIEAYVCNVSEPISDSLALHAIELIAEHLVNAVENGKDLEARQNMIVASLIAGLSFANTNLGSVHAMAEPLGGLYDTPHGVANAIFLPFVFKFNISSNPKKFANVAKKLGVSSEGKTDDQIALEGAKLLEELANKINIPKFSDLDYVDTKDFDFLAGAAEENICTTVNPRKITKEDYIELFTAAYEYKGSNIYA</sequence>
<keyword evidence="7" id="KW-1185">Reference proteome</keyword>
<dbReference type="Proteomes" id="UP000648182">
    <property type="component" value="Unassembled WGS sequence"/>
</dbReference>
<dbReference type="Gene3D" id="1.20.1090.10">
    <property type="entry name" value="Dehydroquinate synthase-like - alpha domain"/>
    <property type="match status" value="1"/>
</dbReference>
<comment type="similarity">
    <text evidence="1">Belongs to the iron-containing alcohol dehydrogenase family.</text>
</comment>
<evidence type="ECO:0000259" key="5">
    <source>
        <dbReference type="Pfam" id="PF25137"/>
    </source>
</evidence>
<evidence type="ECO:0000313" key="6">
    <source>
        <dbReference type="EMBL" id="MBD8007204.1"/>
    </source>
</evidence>
<dbReference type="RefSeq" id="WP_191815698.1">
    <property type="nucleotide sequence ID" value="NZ_JACSPV010000050.1"/>
</dbReference>